<feature type="binding site" evidence="6">
    <location>
        <begin position="331"/>
        <end position="335"/>
    </location>
    <ligand>
        <name>ATP</name>
        <dbReference type="ChEBI" id="CHEBI:30616"/>
    </ligand>
</feature>
<dbReference type="GO" id="GO:0006083">
    <property type="term" value="P:acetate metabolic process"/>
    <property type="evidence" value="ECO:0007669"/>
    <property type="project" value="TreeGrafter"/>
</dbReference>
<comment type="caution">
    <text evidence="8">The sequence shown here is derived from an EMBL/GenBank/DDBJ whole genome shotgun (WGS) entry which is preliminary data.</text>
</comment>
<sequence length="398" mass="44465">MQITSKKVLVLNGGSSSIKFAVYAVNDQELLLEIKGQIDRIGDYDSHLNMKWADGKSFLSEKVNRSSFAQSTLKLLEYLQKYVGMEDVAAIGHRIVFGGHHHLPRLIDDDLLQELRAWTDYDEDHLPAAIKVIEIFKKHFPNIPQVASFDTSFHANLPKVAKMYALPISYFENGIRRYGFHGLSYTYLLRQLKTMQPELANSGKMIFAHLGNGASIAAIKNGQCIDTSMGFTPTAGLVMGTRCGDIDPGILLHLIRQEKMPPRRVRGLLNHKSGLWGLSETSGDMRTLLEQENENEKAKDAIHLFCYNLIKYIGSYAAILEGINAIVFAGGIGENSPEIRKRICTKLSYLGLALDEAKNNSSETIISTEHSAIKVFVIKTDEEIILAENALEFTQDVY</sequence>
<name>A0A2W5EXW5_9SPHI</name>
<dbReference type="GO" id="GO:0005524">
    <property type="term" value="F:ATP binding"/>
    <property type="evidence" value="ECO:0007669"/>
    <property type="project" value="UniProtKB-KW"/>
</dbReference>
<comment type="subcellular location">
    <subcellularLocation>
        <location evidence="6">Cytoplasm</location>
    </subcellularLocation>
</comment>
<feature type="active site" description="Proton donor/acceptor" evidence="6">
    <location>
        <position position="150"/>
    </location>
</feature>
<keyword evidence="4 6" id="KW-0418">Kinase</keyword>
<evidence type="ECO:0000313" key="9">
    <source>
        <dbReference type="Proteomes" id="UP000249645"/>
    </source>
</evidence>
<dbReference type="InterPro" id="IPR000890">
    <property type="entry name" value="Aliphatic_acid_kin_short-chain"/>
</dbReference>
<dbReference type="PANTHER" id="PTHR21060">
    <property type="entry name" value="ACETATE KINASE"/>
    <property type="match status" value="1"/>
</dbReference>
<dbReference type="Pfam" id="PF00871">
    <property type="entry name" value="Acetate_kinase"/>
    <property type="match status" value="1"/>
</dbReference>
<feature type="binding site" evidence="6">
    <location>
        <position position="12"/>
    </location>
    <ligand>
        <name>Mg(2+)</name>
        <dbReference type="ChEBI" id="CHEBI:18420"/>
    </ligand>
</feature>
<dbReference type="Gene3D" id="3.30.420.40">
    <property type="match status" value="2"/>
</dbReference>
<dbReference type="PROSITE" id="PS01076">
    <property type="entry name" value="ACETATE_KINASE_2"/>
    <property type="match status" value="1"/>
</dbReference>
<feature type="binding site" evidence="6">
    <location>
        <begin position="284"/>
        <end position="286"/>
    </location>
    <ligand>
        <name>ATP</name>
        <dbReference type="ChEBI" id="CHEBI:30616"/>
    </ligand>
</feature>
<dbReference type="GO" id="GO:0000287">
    <property type="term" value="F:magnesium ion binding"/>
    <property type="evidence" value="ECO:0007669"/>
    <property type="project" value="UniProtKB-UniRule"/>
</dbReference>
<dbReference type="PANTHER" id="PTHR21060:SF15">
    <property type="entry name" value="ACETATE KINASE-RELATED"/>
    <property type="match status" value="1"/>
</dbReference>
<feature type="site" description="Transition state stabilizer" evidence="6">
    <location>
        <position position="181"/>
    </location>
</feature>
<comment type="similarity">
    <text evidence="1 6 7">Belongs to the acetokinase family.</text>
</comment>
<gene>
    <name evidence="6" type="primary">ackA</name>
    <name evidence="8" type="ORF">DI598_11750</name>
</gene>
<dbReference type="NCBIfam" id="TIGR00016">
    <property type="entry name" value="ackA"/>
    <property type="match status" value="1"/>
</dbReference>
<dbReference type="SUPFAM" id="SSF53067">
    <property type="entry name" value="Actin-like ATPase domain"/>
    <property type="match status" value="2"/>
</dbReference>
<dbReference type="PRINTS" id="PR00471">
    <property type="entry name" value="ACETATEKNASE"/>
</dbReference>
<dbReference type="GO" id="GO:0006085">
    <property type="term" value="P:acetyl-CoA biosynthetic process"/>
    <property type="evidence" value="ECO:0007669"/>
    <property type="project" value="UniProtKB-UniRule"/>
</dbReference>
<feature type="site" description="Transition state stabilizer" evidence="6">
    <location>
        <position position="242"/>
    </location>
</feature>
<dbReference type="PROSITE" id="PS01075">
    <property type="entry name" value="ACETATE_KINASE_1"/>
    <property type="match status" value="1"/>
</dbReference>
<dbReference type="InterPro" id="IPR043129">
    <property type="entry name" value="ATPase_NBD"/>
</dbReference>
<keyword evidence="6" id="KW-0479">Metal-binding</keyword>
<evidence type="ECO:0000256" key="1">
    <source>
        <dbReference type="ARBA" id="ARBA00008748"/>
    </source>
</evidence>
<dbReference type="PIRSF" id="PIRSF000722">
    <property type="entry name" value="Acetate_prop_kin"/>
    <property type="match status" value="1"/>
</dbReference>
<comment type="function">
    <text evidence="6">Catalyzes the formation of acetyl phosphate from acetate and ATP. Can also catalyze the reverse reaction.</text>
</comment>
<keyword evidence="6" id="KW-0963">Cytoplasm</keyword>
<protein>
    <recommendedName>
        <fullName evidence="6">Acetate kinase</fullName>
        <ecNumber evidence="6">2.7.2.1</ecNumber>
    </recommendedName>
    <alternativeName>
        <fullName evidence="6">Acetokinase</fullName>
    </alternativeName>
</protein>
<feature type="binding site" evidence="6">
    <location>
        <begin position="209"/>
        <end position="213"/>
    </location>
    <ligand>
        <name>ATP</name>
        <dbReference type="ChEBI" id="CHEBI:30616"/>
    </ligand>
</feature>
<dbReference type="GO" id="GO:0005737">
    <property type="term" value="C:cytoplasm"/>
    <property type="evidence" value="ECO:0007669"/>
    <property type="project" value="UniProtKB-SubCell"/>
</dbReference>
<comment type="pathway">
    <text evidence="6">Metabolic intermediate biosynthesis; acetyl-CoA biosynthesis; acetyl-CoA from acetate: step 1/2.</text>
</comment>
<evidence type="ECO:0000256" key="3">
    <source>
        <dbReference type="ARBA" id="ARBA00022741"/>
    </source>
</evidence>
<dbReference type="InterPro" id="IPR004372">
    <property type="entry name" value="Ac/propionate_kinase"/>
</dbReference>
<evidence type="ECO:0000256" key="2">
    <source>
        <dbReference type="ARBA" id="ARBA00022679"/>
    </source>
</evidence>
<dbReference type="InterPro" id="IPR023865">
    <property type="entry name" value="Aliphatic_acid_kinase_CS"/>
</dbReference>
<feature type="binding site" evidence="6">
    <location>
        <position position="19"/>
    </location>
    <ligand>
        <name>ATP</name>
        <dbReference type="ChEBI" id="CHEBI:30616"/>
    </ligand>
</feature>
<organism evidence="8 9">
    <name type="scientific">Pseudopedobacter saltans</name>
    <dbReference type="NCBI Taxonomy" id="151895"/>
    <lineage>
        <taxon>Bacteria</taxon>
        <taxon>Pseudomonadati</taxon>
        <taxon>Bacteroidota</taxon>
        <taxon>Sphingobacteriia</taxon>
        <taxon>Sphingobacteriales</taxon>
        <taxon>Sphingobacteriaceae</taxon>
        <taxon>Pseudopedobacter</taxon>
    </lineage>
</organism>
<dbReference type="HAMAP" id="MF_00020">
    <property type="entry name" value="Acetate_kinase"/>
    <property type="match status" value="1"/>
</dbReference>
<reference evidence="8 9" key="1">
    <citation type="submission" date="2017-11" db="EMBL/GenBank/DDBJ databases">
        <title>Infants hospitalized years apart are colonized by the same room-sourced microbial strains.</title>
        <authorList>
            <person name="Brooks B."/>
            <person name="Olm M.R."/>
            <person name="Firek B.A."/>
            <person name="Baker R."/>
            <person name="Thomas B.C."/>
            <person name="Morowitz M.J."/>
            <person name="Banfield J.F."/>
        </authorList>
    </citation>
    <scope>NUCLEOTIDE SEQUENCE [LARGE SCALE GENOMIC DNA]</scope>
    <source>
        <strain evidence="8">S2_009_000_R2_76</strain>
    </source>
</reference>
<dbReference type="AlphaFoldDB" id="A0A2W5EXW5"/>
<evidence type="ECO:0000256" key="4">
    <source>
        <dbReference type="ARBA" id="ARBA00022777"/>
    </source>
</evidence>
<evidence type="ECO:0000313" key="8">
    <source>
        <dbReference type="EMBL" id="PZP46774.1"/>
    </source>
</evidence>
<accession>A0A2W5EXW5</accession>
<comment type="cofactor">
    <cofactor evidence="6">
        <name>Mg(2+)</name>
        <dbReference type="ChEBI" id="CHEBI:18420"/>
    </cofactor>
    <cofactor evidence="6">
        <name>Mn(2+)</name>
        <dbReference type="ChEBI" id="CHEBI:29035"/>
    </cofactor>
    <text evidence="6">Mg(2+). Can also accept Mn(2+).</text>
</comment>
<dbReference type="Proteomes" id="UP000249645">
    <property type="component" value="Unassembled WGS sequence"/>
</dbReference>
<evidence type="ECO:0000256" key="6">
    <source>
        <dbReference type="HAMAP-Rule" id="MF_00020"/>
    </source>
</evidence>
<comment type="subunit">
    <text evidence="6">Homodimer.</text>
</comment>
<feature type="binding site" evidence="6">
    <location>
        <position position="94"/>
    </location>
    <ligand>
        <name>substrate</name>
    </ligand>
</feature>
<evidence type="ECO:0000256" key="5">
    <source>
        <dbReference type="ARBA" id="ARBA00022840"/>
    </source>
</evidence>
<keyword evidence="6" id="KW-0460">Magnesium</keyword>
<evidence type="ECO:0000256" key="7">
    <source>
        <dbReference type="RuleBase" id="RU003835"/>
    </source>
</evidence>
<dbReference type="GO" id="GO:0008776">
    <property type="term" value="F:acetate kinase activity"/>
    <property type="evidence" value="ECO:0007669"/>
    <property type="project" value="UniProtKB-UniRule"/>
</dbReference>
<dbReference type="EC" id="2.7.2.1" evidence="6"/>
<keyword evidence="2 6" id="KW-0808">Transferase</keyword>
<proteinExistence type="inferred from homology"/>
<keyword evidence="3 6" id="KW-0547">Nucleotide-binding</keyword>
<dbReference type="EMBL" id="QFOI01000213">
    <property type="protein sequence ID" value="PZP46774.1"/>
    <property type="molecule type" value="Genomic_DNA"/>
</dbReference>
<keyword evidence="5 6" id="KW-0067">ATP-binding</keyword>
<feature type="binding site" evidence="6">
    <location>
        <position position="382"/>
    </location>
    <ligand>
        <name>Mg(2+)</name>
        <dbReference type="ChEBI" id="CHEBI:18420"/>
    </ligand>
</feature>
<comment type="catalytic activity">
    <reaction evidence="6">
        <text>acetate + ATP = acetyl phosphate + ADP</text>
        <dbReference type="Rhea" id="RHEA:11352"/>
        <dbReference type="ChEBI" id="CHEBI:22191"/>
        <dbReference type="ChEBI" id="CHEBI:30089"/>
        <dbReference type="ChEBI" id="CHEBI:30616"/>
        <dbReference type="ChEBI" id="CHEBI:456216"/>
        <dbReference type="EC" id="2.7.2.1"/>
    </reaction>
</comment>
<dbReference type="UniPathway" id="UPA00340">
    <property type="reaction ID" value="UER00458"/>
</dbReference>